<dbReference type="EMBL" id="JAEAOA010000291">
    <property type="protein sequence ID" value="KAK3595022.1"/>
    <property type="molecule type" value="Genomic_DNA"/>
</dbReference>
<sequence length="118" mass="13029">MAEHIILVPGIRWKHRSQSLLRQVCPVGGPLGTGLGDGLWHVKITRVNLSYQSLGKKGNPQKLPCLERLPSFKNSPNNVKQLIGGNSKKPDIQDTLSVSLQHQHHAGSTVFFNTVKTF</sequence>
<dbReference type="Proteomes" id="UP001195483">
    <property type="component" value="Unassembled WGS sequence"/>
</dbReference>
<gene>
    <name evidence="1" type="ORF">CHS0354_003750</name>
</gene>
<proteinExistence type="predicted"/>
<reference evidence="1" key="2">
    <citation type="journal article" date="2021" name="Genome Biol. Evol.">
        <title>Developing a high-quality reference genome for a parasitic bivalve with doubly uniparental inheritance (Bivalvia: Unionida).</title>
        <authorList>
            <person name="Smith C.H."/>
        </authorList>
    </citation>
    <scope>NUCLEOTIDE SEQUENCE</scope>
    <source>
        <strain evidence="1">CHS0354</strain>
        <tissue evidence="1">Mantle</tissue>
    </source>
</reference>
<reference evidence="1" key="1">
    <citation type="journal article" date="2021" name="Genome Biol. Evol.">
        <title>A High-Quality Reference Genome for a Parasitic Bivalve with Doubly Uniparental Inheritance (Bivalvia: Unionida).</title>
        <authorList>
            <person name="Smith C.H."/>
        </authorList>
    </citation>
    <scope>NUCLEOTIDE SEQUENCE</scope>
    <source>
        <strain evidence="1">CHS0354</strain>
    </source>
</reference>
<name>A0AAE0VZK5_9BIVA</name>
<organism evidence="1 2">
    <name type="scientific">Potamilus streckersoni</name>
    <dbReference type="NCBI Taxonomy" id="2493646"/>
    <lineage>
        <taxon>Eukaryota</taxon>
        <taxon>Metazoa</taxon>
        <taxon>Spiralia</taxon>
        <taxon>Lophotrochozoa</taxon>
        <taxon>Mollusca</taxon>
        <taxon>Bivalvia</taxon>
        <taxon>Autobranchia</taxon>
        <taxon>Heteroconchia</taxon>
        <taxon>Palaeoheterodonta</taxon>
        <taxon>Unionida</taxon>
        <taxon>Unionoidea</taxon>
        <taxon>Unionidae</taxon>
        <taxon>Ambleminae</taxon>
        <taxon>Lampsilini</taxon>
        <taxon>Potamilus</taxon>
    </lineage>
</organism>
<reference evidence="1" key="3">
    <citation type="submission" date="2023-05" db="EMBL/GenBank/DDBJ databases">
        <authorList>
            <person name="Smith C.H."/>
        </authorList>
    </citation>
    <scope>NUCLEOTIDE SEQUENCE</scope>
    <source>
        <strain evidence="1">CHS0354</strain>
        <tissue evidence="1">Mantle</tissue>
    </source>
</reference>
<comment type="caution">
    <text evidence="1">The sequence shown here is derived from an EMBL/GenBank/DDBJ whole genome shotgun (WGS) entry which is preliminary data.</text>
</comment>
<accession>A0AAE0VZK5</accession>
<evidence type="ECO:0000313" key="2">
    <source>
        <dbReference type="Proteomes" id="UP001195483"/>
    </source>
</evidence>
<keyword evidence="2" id="KW-1185">Reference proteome</keyword>
<protein>
    <submittedName>
        <fullName evidence="1">Uncharacterized protein</fullName>
    </submittedName>
</protein>
<dbReference type="AlphaFoldDB" id="A0AAE0VZK5"/>
<evidence type="ECO:0000313" key="1">
    <source>
        <dbReference type="EMBL" id="KAK3595022.1"/>
    </source>
</evidence>